<evidence type="ECO:0000313" key="2">
    <source>
        <dbReference type="EMBL" id="KAJ1153761.1"/>
    </source>
</evidence>
<accession>A0AAV7RQF9</accession>
<proteinExistence type="predicted"/>
<dbReference type="Proteomes" id="UP001066276">
    <property type="component" value="Chromosome 5"/>
</dbReference>
<keyword evidence="3" id="KW-1185">Reference proteome</keyword>
<feature type="region of interest" description="Disordered" evidence="1">
    <location>
        <begin position="1"/>
        <end position="216"/>
    </location>
</feature>
<reference evidence="2" key="1">
    <citation type="journal article" date="2022" name="bioRxiv">
        <title>Sequencing and chromosome-scale assembly of the giantPleurodeles waltlgenome.</title>
        <authorList>
            <person name="Brown T."/>
            <person name="Elewa A."/>
            <person name="Iarovenko S."/>
            <person name="Subramanian E."/>
            <person name="Araus A.J."/>
            <person name="Petzold A."/>
            <person name="Susuki M."/>
            <person name="Suzuki K.-i.T."/>
            <person name="Hayashi T."/>
            <person name="Toyoda A."/>
            <person name="Oliveira C."/>
            <person name="Osipova E."/>
            <person name="Leigh N.D."/>
            <person name="Simon A."/>
            <person name="Yun M.H."/>
        </authorList>
    </citation>
    <scope>NUCLEOTIDE SEQUENCE</scope>
    <source>
        <strain evidence="2">20211129_DDA</strain>
        <tissue evidence="2">Liver</tissue>
    </source>
</reference>
<gene>
    <name evidence="2" type="ORF">NDU88_006519</name>
</gene>
<evidence type="ECO:0000256" key="1">
    <source>
        <dbReference type="SAM" id="MobiDB-lite"/>
    </source>
</evidence>
<feature type="compositionally biased region" description="Basic and acidic residues" evidence="1">
    <location>
        <begin position="202"/>
        <end position="216"/>
    </location>
</feature>
<feature type="compositionally biased region" description="Basic and acidic residues" evidence="1">
    <location>
        <begin position="48"/>
        <end position="57"/>
    </location>
</feature>
<feature type="compositionally biased region" description="Basic and acidic residues" evidence="1">
    <location>
        <begin position="67"/>
        <end position="80"/>
    </location>
</feature>
<evidence type="ECO:0000313" key="3">
    <source>
        <dbReference type="Proteomes" id="UP001066276"/>
    </source>
</evidence>
<comment type="caution">
    <text evidence="2">The sequence shown here is derived from an EMBL/GenBank/DDBJ whole genome shotgun (WGS) entry which is preliminary data.</text>
</comment>
<dbReference type="AlphaFoldDB" id="A0AAV7RQF9"/>
<dbReference type="EMBL" id="JANPWB010000009">
    <property type="protein sequence ID" value="KAJ1153761.1"/>
    <property type="molecule type" value="Genomic_DNA"/>
</dbReference>
<organism evidence="2 3">
    <name type="scientific">Pleurodeles waltl</name>
    <name type="common">Iberian ribbed newt</name>
    <dbReference type="NCBI Taxonomy" id="8319"/>
    <lineage>
        <taxon>Eukaryota</taxon>
        <taxon>Metazoa</taxon>
        <taxon>Chordata</taxon>
        <taxon>Craniata</taxon>
        <taxon>Vertebrata</taxon>
        <taxon>Euteleostomi</taxon>
        <taxon>Amphibia</taxon>
        <taxon>Batrachia</taxon>
        <taxon>Caudata</taxon>
        <taxon>Salamandroidea</taxon>
        <taxon>Salamandridae</taxon>
        <taxon>Pleurodelinae</taxon>
        <taxon>Pleurodeles</taxon>
    </lineage>
</organism>
<feature type="compositionally biased region" description="Basic and acidic residues" evidence="1">
    <location>
        <begin position="105"/>
        <end position="119"/>
    </location>
</feature>
<name>A0AAV7RQF9_PLEWA</name>
<feature type="compositionally biased region" description="Basic and acidic residues" evidence="1">
    <location>
        <begin position="136"/>
        <end position="145"/>
    </location>
</feature>
<feature type="compositionally biased region" description="Basic and acidic residues" evidence="1">
    <location>
        <begin position="1"/>
        <end position="31"/>
    </location>
</feature>
<protein>
    <submittedName>
        <fullName evidence="2">Uncharacterized protein</fullName>
    </submittedName>
</protein>
<sequence length="216" mass="24049">MGTLRDVSEDYFRVRGLQEKTDYAQKGRNATETENPCEAPETETSETDGSKTSRGADRTGAVTNSGEEIRTRETQTRHDPGGSWLSKQHGNATRRIRGLLPGPWTKEKTDYAQKGRNATETENPCEAPETETTETDGSKASRGADRTGAVTNSGEEIRTRETRVVAIEGTVPPRDEGNTTLYGHRGRDQGRWERKRRGHGSTRGDRECENRGSYHH</sequence>